<dbReference type="AlphaFoldDB" id="A0A932CLM0"/>
<dbReference type="PANTHER" id="PTHR47260:SF1">
    <property type="entry name" value="UPF0644 PROTEIN PB2B4.06"/>
    <property type="match status" value="1"/>
</dbReference>
<feature type="domain" description="Thioesterase" evidence="2">
    <location>
        <begin position="49"/>
        <end position="122"/>
    </location>
</feature>
<evidence type="ECO:0000256" key="1">
    <source>
        <dbReference type="ARBA" id="ARBA00022801"/>
    </source>
</evidence>
<accession>A0A932CLM0</accession>
<dbReference type="SUPFAM" id="SSF54637">
    <property type="entry name" value="Thioesterase/thiol ester dehydrase-isomerase"/>
    <property type="match status" value="1"/>
</dbReference>
<organism evidence="3 4">
    <name type="scientific">Tectimicrobiota bacterium</name>
    <dbReference type="NCBI Taxonomy" id="2528274"/>
    <lineage>
        <taxon>Bacteria</taxon>
        <taxon>Pseudomonadati</taxon>
        <taxon>Nitrospinota/Tectimicrobiota group</taxon>
        <taxon>Candidatus Tectimicrobiota</taxon>
    </lineage>
</organism>
<dbReference type="EMBL" id="JACPRF010000052">
    <property type="protein sequence ID" value="MBI2875591.1"/>
    <property type="molecule type" value="Genomic_DNA"/>
</dbReference>
<evidence type="ECO:0000259" key="2">
    <source>
        <dbReference type="Pfam" id="PF03061"/>
    </source>
</evidence>
<protein>
    <submittedName>
        <fullName evidence="3">PaaI family thioesterase</fullName>
    </submittedName>
</protein>
<dbReference type="Pfam" id="PF03061">
    <property type="entry name" value="4HBT"/>
    <property type="match status" value="1"/>
</dbReference>
<reference evidence="3" key="1">
    <citation type="submission" date="2020-07" db="EMBL/GenBank/DDBJ databases">
        <title>Huge and variable diversity of episymbiotic CPR bacteria and DPANN archaea in groundwater ecosystems.</title>
        <authorList>
            <person name="He C.Y."/>
            <person name="Keren R."/>
            <person name="Whittaker M."/>
            <person name="Farag I.F."/>
            <person name="Doudna J."/>
            <person name="Cate J.H.D."/>
            <person name="Banfield J.F."/>
        </authorList>
    </citation>
    <scope>NUCLEOTIDE SEQUENCE</scope>
    <source>
        <strain evidence="3">NC_groundwater_672_Ag_B-0.1um_62_36</strain>
    </source>
</reference>
<gene>
    <name evidence="3" type="ORF">HYY20_01775</name>
</gene>
<evidence type="ECO:0000313" key="3">
    <source>
        <dbReference type="EMBL" id="MBI2875591.1"/>
    </source>
</evidence>
<dbReference type="CDD" id="cd03443">
    <property type="entry name" value="PaaI_thioesterase"/>
    <property type="match status" value="1"/>
</dbReference>
<dbReference type="Proteomes" id="UP000769766">
    <property type="component" value="Unassembled WGS sequence"/>
</dbReference>
<dbReference type="GO" id="GO:0016289">
    <property type="term" value="F:acyl-CoA hydrolase activity"/>
    <property type="evidence" value="ECO:0007669"/>
    <property type="project" value="UniProtKB-ARBA"/>
</dbReference>
<dbReference type="NCBIfam" id="TIGR00369">
    <property type="entry name" value="unchar_dom_1"/>
    <property type="match status" value="1"/>
</dbReference>
<dbReference type="PANTHER" id="PTHR47260">
    <property type="entry name" value="UPF0644 PROTEIN PB2B4.06"/>
    <property type="match status" value="1"/>
</dbReference>
<name>A0A932CLM0_UNCTE</name>
<dbReference type="InterPro" id="IPR029069">
    <property type="entry name" value="HotDog_dom_sf"/>
</dbReference>
<proteinExistence type="predicted"/>
<evidence type="ECO:0000313" key="4">
    <source>
        <dbReference type="Proteomes" id="UP000769766"/>
    </source>
</evidence>
<comment type="caution">
    <text evidence="3">The sequence shown here is derived from an EMBL/GenBank/DDBJ whole genome shotgun (WGS) entry which is preliminary data.</text>
</comment>
<dbReference type="Gene3D" id="3.10.129.10">
    <property type="entry name" value="Hotdog Thioesterase"/>
    <property type="match status" value="1"/>
</dbReference>
<sequence length="148" mass="16566">MERTLLPAHPGCFGCGLDNPKGLRLQFYLEDGQARAEFRPTTDHAGYEGLVHGGLISLLFDEAMGMVAARDWGRLCFSAELKVRFLQPMPLGETFVVVGELVADKKRIRLTRGEIRDPGGQVYARATGKYLPLPEHKKEEVESLLRLR</sequence>
<dbReference type="InterPro" id="IPR006683">
    <property type="entry name" value="Thioestr_dom"/>
</dbReference>
<dbReference type="InterPro" id="IPR052061">
    <property type="entry name" value="PTE-AB_protein"/>
</dbReference>
<keyword evidence="1" id="KW-0378">Hydrolase</keyword>
<dbReference type="InterPro" id="IPR003736">
    <property type="entry name" value="PAAI_dom"/>
</dbReference>